<evidence type="ECO:0000313" key="1">
    <source>
        <dbReference type="EMBL" id="QHS78710.1"/>
    </source>
</evidence>
<accession>A0A6C0AGY4</accession>
<proteinExistence type="predicted"/>
<organism evidence="1">
    <name type="scientific">viral metagenome</name>
    <dbReference type="NCBI Taxonomy" id="1070528"/>
    <lineage>
        <taxon>unclassified sequences</taxon>
        <taxon>metagenomes</taxon>
        <taxon>organismal metagenomes</taxon>
    </lineage>
</organism>
<sequence length="163" mass="19401">MELNDISQFLNSIKDLPKSNYNQKKSEFLIEYANLQKNIVVYKNLLELETELFALLYKKHPSSIDIFKKSLHHFVCSDLFNTKIDLKNLNTIHDLSKYSKIIFQYYNELNKHIILENAKNCKNKLFKCLEAIDSNKINISNEQYIFQCKMLKKTFDIINDQYC</sequence>
<name>A0A6C0AGY4_9ZZZZ</name>
<reference evidence="1" key="1">
    <citation type="journal article" date="2020" name="Nature">
        <title>Giant virus diversity and host interactions through global metagenomics.</title>
        <authorList>
            <person name="Schulz F."/>
            <person name="Roux S."/>
            <person name="Paez-Espino D."/>
            <person name="Jungbluth S."/>
            <person name="Walsh D.A."/>
            <person name="Denef V.J."/>
            <person name="McMahon K.D."/>
            <person name="Konstantinidis K.T."/>
            <person name="Eloe-Fadrosh E.A."/>
            <person name="Kyrpides N.C."/>
            <person name="Woyke T."/>
        </authorList>
    </citation>
    <scope>NUCLEOTIDE SEQUENCE</scope>
    <source>
        <strain evidence="1">GVMAG-S-1024976-23</strain>
    </source>
</reference>
<dbReference type="EMBL" id="MN740602">
    <property type="protein sequence ID" value="QHS78710.1"/>
    <property type="molecule type" value="Genomic_DNA"/>
</dbReference>
<protein>
    <submittedName>
        <fullName evidence="1">Uncharacterized protein</fullName>
    </submittedName>
</protein>
<dbReference type="AlphaFoldDB" id="A0A6C0AGY4"/>